<proteinExistence type="predicted"/>
<dbReference type="VEuPathDB" id="AmoebaDB:EHI5A_088810"/>
<dbReference type="InterPro" id="IPR000198">
    <property type="entry name" value="RhoGAP_dom"/>
</dbReference>
<dbReference type="VEuPathDB" id="AmoebaDB:EHI8A_090060"/>
<dbReference type="Proteomes" id="UP000078387">
    <property type="component" value="Unassembled WGS sequence"/>
</dbReference>
<organism evidence="7 8">
    <name type="scientific">Entamoeba histolytica</name>
    <dbReference type="NCBI Taxonomy" id="5759"/>
    <lineage>
        <taxon>Eukaryota</taxon>
        <taxon>Amoebozoa</taxon>
        <taxon>Evosea</taxon>
        <taxon>Archamoebae</taxon>
        <taxon>Mastigamoebida</taxon>
        <taxon>Entamoebidae</taxon>
        <taxon>Entamoeba</taxon>
    </lineage>
</organism>
<evidence type="ECO:0000313" key="8">
    <source>
        <dbReference type="Proteomes" id="UP000078387"/>
    </source>
</evidence>
<evidence type="ECO:0000256" key="2">
    <source>
        <dbReference type="ARBA" id="ARBA00022468"/>
    </source>
</evidence>
<comment type="subcellular location">
    <subcellularLocation>
        <location evidence="1">Cytoplasm</location>
    </subcellularLocation>
</comment>
<dbReference type="OMA" id="MNSFNIA"/>
<dbReference type="AlphaFoldDB" id="A0A5K1U8J7"/>
<evidence type="ECO:0000256" key="4">
    <source>
        <dbReference type="ARBA" id="ARBA00037092"/>
    </source>
</evidence>
<dbReference type="InterPro" id="IPR050729">
    <property type="entry name" value="Rho-GAP"/>
</dbReference>
<dbReference type="Pfam" id="PF00620">
    <property type="entry name" value="RhoGAP"/>
    <property type="match status" value="1"/>
</dbReference>
<feature type="compositionally biased region" description="Basic and acidic residues" evidence="5">
    <location>
        <begin position="424"/>
        <end position="441"/>
    </location>
</feature>
<dbReference type="SUPFAM" id="SSF48350">
    <property type="entry name" value="GTPase activation domain, GAP"/>
    <property type="match status" value="1"/>
</dbReference>
<evidence type="ECO:0000256" key="1">
    <source>
        <dbReference type="ARBA" id="ARBA00004496"/>
    </source>
</evidence>
<accession>A0A5K1U8J7</accession>
<reference evidence="7 8" key="1">
    <citation type="submission" date="2016-05" db="EMBL/GenBank/DDBJ databases">
        <title>First whole genome sequencing of Entamoeba histolytica HM1:IMSS-clone-6.</title>
        <authorList>
            <person name="Mukherjee Avik.K."/>
            <person name="Izumyama S."/>
            <person name="Nakada-Tsukui K."/>
            <person name="Nozaki T."/>
        </authorList>
    </citation>
    <scope>NUCLEOTIDE SEQUENCE [LARGE SCALE GENOMIC DNA]</scope>
    <source>
        <strain evidence="7 8">HM1:IMSS clone 6</strain>
    </source>
</reference>
<dbReference type="CDD" id="cd00159">
    <property type="entry name" value="RhoGAP"/>
    <property type="match status" value="1"/>
</dbReference>
<evidence type="ECO:0000256" key="5">
    <source>
        <dbReference type="SAM" id="MobiDB-lite"/>
    </source>
</evidence>
<dbReference type="PANTHER" id="PTHR23176:SF129">
    <property type="entry name" value="RHO GTPASE ACTIVATING PROTEIN AT 16F, ISOFORM E-RELATED"/>
    <property type="match status" value="1"/>
</dbReference>
<comment type="caution">
    <text evidence="7">The sequence shown here is derived from an EMBL/GenBank/DDBJ whole genome shotgun (WGS) entry which is preliminary data.</text>
</comment>
<dbReference type="SMART" id="SM00324">
    <property type="entry name" value="RhoGAP"/>
    <property type="match status" value="1"/>
</dbReference>
<name>A0A5K1U8J7_ENTHI</name>
<dbReference type="GO" id="GO:0007165">
    <property type="term" value="P:signal transduction"/>
    <property type="evidence" value="ECO:0007669"/>
    <property type="project" value="InterPro"/>
</dbReference>
<keyword evidence="3" id="KW-0963">Cytoplasm</keyword>
<gene>
    <name evidence="7" type="ORF">CL6EHI_189510</name>
</gene>
<evidence type="ECO:0000259" key="6">
    <source>
        <dbReference type="PROSITE" id="PS50238"/>
    </source>
</evidence>
<dbReference type="PROSITE" id="PS50238">
    <property type="entry name" value="RHOGAP"/>
    <property type="match status" value="1"/>
</dbReference>
<dbReference type="VEuPathDB" id="AmoebaDB:EHI_189510"/>
<evidence type="ECO:0000256" key="3">
    <source>
        <dbReference type="ARBA" id="ARBA00022490"/>
    </source>
</evidence>
<keyword evidence="2" id="KW-0343">GTPase activation</keyword>
<dbReference type="PANTHER" id="PTHR23176">
    <property type="entry name" value="RHO/RAC/CDC GTPASE-ACTIVATING PROTEIN"/>
    <property type="match status" value="1"/>
</dbReference>
<sequence length="529" mass="60767">MTEKCNVPSINVVNNSTQRKLPHCQYVGVYKRRKFEEKKISIITNKLKRRVLVIGTKEIDLETSILTLDLNENHIEEEDALLCFRIISNKIYILKFDNCEDYVYWMEQIADLATVCGMYGIPLKHAIKKSQWRVPLPIFRAMQYLEEHKGDEYVGIFRMSGGTVEMKKIRTQVDGEKDIDPMDFCDCVLAAAVIKDYLRLLPNPLIPYNLYEEFIELRNNHRGHQFVINLPLENQNTLWYIFSFLRRVLEQQDINKMSIVSIATCITLSISRKPPSSKISDLEHLDYAHESVQYLLENFDEIFHEITTLNEMEGMAPPSYPIIFDGLHSKSSKITSSKKQEKKNFRKSFKLPFSRNSLGINLDLCHSTDVFKCKTDRPTCYTQQVSPRSKLGEVVSTHILSLKKPPISLDFVSENSELASVTGEETKPLDERETKSIGDRVLKKKPFSSSNSPSSSSSTIQTIQTQTSSEIGQESLNEKDDQDDIRSLKKIIALKDKQILELQLQNKILQEKIYQLTSGSTTISSQRSN</sequence>
<dbReference type="InterPro" id="IPR008936">
    <property type="entry name" value="Rho_GTPase_activation_prot"/>
</dbReference>
<dbReference type="GO" id="GO:0005737">
    <property type="term" value="C:cytoplasm"/>
    <property type="evidence" value="ECO:0007669"/>
    <property type="project" value="UniProtKB-SubCell"/>
</dbReference>
<dbReference type="VEuPathDB" id="AmoebaDB:EHI7A_136190"/>
<dbReference type="GO" id="GO:0005096">
    <property type="term" value="F:GTPase activator activity"/>
    <property type="evidence" value="ECO:0007669"/>
    <property type="project" value="UniProtKB-KW"/>
</dbReference>
<dbReference type="EMBL" id="BDEQ01000001">
    <property type="protein sequence ID" value="GAT96340.1"/>
    <property type="molecule type" value="Genomic_DNA"/>
</dbReference>
<dbReference type="FunFam" id="1.10.555.10:FF:000111">
    <property type="entry name" value="RhoGAP domain containing protein"/>
    <property type="match status" value="1"/>
</dbReference>
<dbReference type="VEuPathDB" id="AmoebaDB:KM1_157120"/>
<dbReference type="Gene3D" id="1.10.555.10">
    <property type="entry name" value="Rho GTPase activation protein"/>
    <property type="match status" value="1"/>
</dbReference>
<feature type="compositionally biased region" description="Low complexity" evidence="5">
    <location>
        <begin position="448"/>
        <end position="469"/>
    </location>
</feature>
<protein>
    <submittedName>
        <fullName evidence="7">Rhogap domain containing protein</fullName>
    </submittedName>
</protein>
<feature type="domain" description="Rho-GAP" evidence="6">
    <location>
        <begin position="121"/>
        <end position="303"/>
    </location>
</feature>
<feature type="region of interest" description="Disordered" evidence="5">
    <location>
        <begin position="420"/>
        <end position="482"/>
    </location>
</feature>
<comment type="function">
    <text evidence="4">Rho GTPase-activating protein involved in the signal transduction pathway.</text>
</comment>
<evidence type="ECO:0000313" key="7">
    <source>
        <dbReference type="EMBL" id="GAT96340.1"/>
    </source>
</evidence>